<reference evidence="2 3" key="1">
    <citation type="journal article" date="2023" name="Elife">
        <title>Identification of key yeast species and microbe-microbe interactions impacting larval growth of Drosophila in the wild.</title>
        <authorList>
            <person name="Mure A."/>
            <person name="Sugiura Y."/>
            <person name="Maeda R."/>
            <person name="Honda K."/>
            <person name="Sakurai N."/>
            <person name="Takahashi Y."/>
            <person name="Watada M."/>
            <person name="Katoh T."/>
            <person name="Gotoh A."/>
            <person name="Gotoh Y."/>
            <person name="Taniguchi I."/>
            <person name="Nakamura K."/>
            <person name="Hayashi T."/>
            <person name="Katayama T."/>
            <person name="Uemura T."/>
            <person name="Hattori Y."/>
        </authorList>
    </citation>
    <scope>NUCLEOTIDE SEQUENCE [LARGE SCALE GENOMIC DNA]</scope>
    <source>
        <strain evidence="2 3">SB-73</strain>
    </source>
</reference>
<dbReference type="InterPro" id="IPR027417">
    <property type="entry name" value="P-loop_NTPase"/>
</dbReference>
<dbReference type="SUPFAM" id="SSF52540">
    <property type="entry name" value="P-loop containing nucleoside triphosphate hydrolases"/>
    <property type="match status" value="1"/>
</dbReference>
<name>A0AAV5RIG2_STABA</name>
<proteinExistence type="predicted"/>
<feature type="compositionally biased region" description="Polar residues" evidence="1">
    <location>
        <begin position="372"/>
        <end position="382"/>
    </location>
</feature>
<sequence>MPILSESLYKDTHRNTLHTGVPYLDEEFAILHAEALLGNNTPITAKTNFNKASSANKTYNSPTGRASNNGHEIISPESAGLKTPSKEVYDKGVPIHSFTEISGFPGVGKTALWLSLALDTLCKGSKVCYISCNYTGFPISRARLLSGWKQERFEPRIESYYIDKIEQLMLLESKISSAASTVIVDHYDQLINYSWPRETKNKAAGIIARTLDTIASNKCVIATSTCIPYNIMGNDFVLAPSFRLDPKKKPKKMVRLLIYKDLLGNSVLSSGVAFKIDSDGCIAPIERYDNYSPLAFSVLSTKKRRNYNNKYNKTRKSTEAFYSTNVDQKRKLLSQGSPVERSVFQMQSPISQRLLHTPVAKLRHDVDKCGNTVNRDTCSSPTKRFPSIVECSQPSPEETDELQLPSFIPLPIHRLNSSNSSGHQGELSSNQEDDEQKEEITQDKLFDCQYIPNSQAEGDDPFMIISSESFNSSASYK</sequence>
<gene>
    <name evidence="2" type="ORF">DASB73_018350</name>
</gene>
<feature type="compositionally biased region" description="Polar residues" evidence="1">
    <location>
        <begin position="54"/>
        <end position="70"/>
    </location>
</feature>
<accession>A0AAV5RIG2</accession>
<protein>
    <submittedName>
        <fullName evidence="2">Uncharacterized protein</fullName>
    </submittedName>
</protein>
<feature type="compositionally biased region" description="Polar residues" evidence="1">
    <location>
        <begin position="415"/>
        <end position="430"/>
    </location>
</feature>
<feature type="region of interest" description="Disordered" evidence="1">
    <location>
        <begin position="54"/>
        <end position="82"/>
    </location>
</feature>
<keyword evidence="3" id="KW-1185">Reference proteome</keyword>
<evidence type="ECO:0000313" key="2">
    <source>
        <dbReference type="EMBL" id="GMM50877.1"/>
    </source>
</evidence>
<dbReference type="Gene3D" id="3.40.50.300">
    <property type="entry name" value="P-loop containing nucleotide triphosphate hydrolases"/>
    <property type="match status" value="1"/>
</dbReference>
<evidence type="ECO:0000313" key="3">
    <source>
        <dbReference type="Proteomes" id="UP001362899"/>
    </source>
</evidence>
<comment type="caution">
    <text evidence="2">The sequence shown here is derived from an EMBL/GenBank/DDBJ whole genome shotgun (WGS) entry which is preliminary data.</text>
</comment>
<dbReference type="EMBL" id="BTGC01000003">
    <property type="protein sequence ID" value="GMM50877.1"/>
    <property type="molecule type" value="Genomic_DNA"/>
</dbReference>
<dbReference type="Proteomes" id="UP001362899">
    <property type="component" value="Unassembled WGS sequence"/>
</dbReference>
<feature type="region of interest" description="Disordered" evidence="1">
    <location>
        <begin position="372"/>
        <end position="477"/>
    </location>
</feature>
<feature type="compositionally biased region" description="Low complexity" evidence="1">
    <location>
        <begin position="466"/>
        <end position="477"/>
    </location>
</feature>
<dbReference type="AlphaFoldDB" id="A0AAV5RIG2"/>
<evidence type="ECO:0000256" key="1">
    <source>
        <dbReference type="SAM" id="MobiDB-lite"/>
    </source>
</evidence>
<organism evidence="2 3">
    <name type="scientific">Starmerella bacillaris</name>
    <name type="common">Yeast</name>
    <name type="synonym">Candida zemplinina</name>
    <dbReference type="NCBI Taxonomy" id="1247836"/>
    <lineage>
        <taxon>Eukaryota</taxon>
        <taxon>Fungi</taxon>
        <taxon>Dikarya</taxon>
        <taxon>Ascomycota</taxon>
        <taxon>Saccharomycotina</taxon>
        <taxon>Dipodascomycetes</taxon>
        <taxon>Dipodascales</taxon>
        <taxon>Trichomonascaceae</taxon>
        <taxon>Starmerella</taxon>
    </lineage>
</organism>